<dbReference type="PROSITE" id="PS51257">
    <property type="entry name" value="PROKAR_LIPOPROTEIN"/>
    <property type="match status" value="1"/>
</dbReference>
<keyword evidence="4" id="KW-1185">Reference proteome</keyword>
<name>A0A9X7VXH8_9BACL</name>
<feature type="compositionally biased region" description="Polar residues" evidence="1">
    <location>
        <begin position="27"/>
        <end position="44"/>
    </location>
</feature>
<proteinExistence type="predicted"/>
<dbReference type="AlphaFoldDB" id="A0A9X7VXH8"/>
<dbReference type="Proteomes" id="UP000663505">
    <property type="component" value="Chromosome"/>
</dbReference>
<evidence type="ECO:0008006" key="5">
    <source>
        <dbReference type="Google" id="ProtNLM"/>
    </source>
</evidence>
<feature type="compositionally biased region" description="Low complexity" evidence="1">
    <location>
        <begin position="45"/>
        <end position="63"/>
    </location>
</feature>
<dbReference type="KEGG" id="afx:JZ786_17540"/>
<organism evidence="3 4">
    <name type="scientific">Alicyclobacillus mengziensis</name>
    <dbReference type="NCBI Taxonomy" id="2931921"/>
    <lineage>
        <taxon>Bacteria</taxon>
        <taxon>Bacillati</taxon>
        <taxon>Bacillota</taxon>
        <taxon>Bacilli</taxon>
        <taxon>Bacillales</taxon>
        <taxon>Alicyclobacillaceae</taxon>
        <taxon>Alicyclobacillus</taxon>
    </lineage>
</organism>
<feature type="region of interest" description="Disordered" evidence="1">
    <location>
        <begin position="27"/>
        <end position="85"/>
    </location>
</feature>
<dbReference type="RefSeq" id="WP_206655656.1">
    <property type="nucleotide sequence ID" value="NZ_CP071182.1"/>
</dbReference>
<evidence type="ECO:0000256" key="1">
    <source>
        <dbReference type="SAM" id="MobiDB-lite"/>
    </source>
</evidence>
<protein>
    <recommendedName>
        <fullName evidence="5">Solute-binding protein family 5 domain-containing protein</fullName>
    </recommendedName>
</protein>
<feature type="signal peptide" evidence="2">
    <location>
        <begin position="1"/>
        <end position="27"/>
    </location>
</feature>
<evidence type="ECO:0000313" key="3">
    <source>
        <dbReference type="EMBL" id="QSO46287.1"/>
    </source>
</evidence>
<feature type="chain" id="PRO_5040849296" description="Solute-binding protein family 5 domain-containing protein" evidence="2">
    <location>
        <begin position="28"/>
        <end position="492"/>
    </location>
</feature>
<evidence type="ECO:0000313" key="4">
    <source>
        <dbReference type="Proteomes" id="UP000663505"/>
    </source>
</evidence>
<reference evidence="3 4" key="1">
    <citation type="submission" date="2021-02" db="EMBL/GenBank/DDBJ databases">
        <title>Alicyclobacillus curvatus sp. nov. and Alicyclobacillus mengziensis sp. nov., two acidophilic bacteria isolated from acid mine drainage.</title>
        <authorList>
            <person name="Huang Y."/>
        </authorList>
    </citation>
    <scope>NUCLEOTIDE SEQUENCE [LARGE SCALE GENOMIC DNA]</scope>
    <source>
        <strain evidence="3 4">S30H14</strain>
    </source>
</reference>
<feature type="compositionally biased region" description="Polar residues" evidence="1">
    <location>
        <begin position="64"/>
        <end position="85"/>
    </location>
</feature>
<evidence type="ECO:0000256" key="2">
    <source>
        <dbReference type="SAM" id="SignalP"/>
    </source>
</evidence>
<sequence length="492" mass="53081">MKTYRVAGIVVSLMVLTAGCAPNQQKAETKHTNTLPSGNIAQSANSSTTNSSTTNSSTTNRTSLGASGNSPAAATSVAPSETSASTQTVSTKYGWKFVDLHNFGQNAIIDGLSLKNGGEIQMTIRHDMMFPNGAMTFSKTFYTATYNPSTNVAIETGTVVSHPQKKYSGPIALNFPATFPRKFQTQTVSVTDKGVMLSAWPTSIPLYGSAANPQTSSPGALDNQIMGQTGSNLWVALKGPQYPPLYPQQGPLLWGFRYWNRLVELNMNMGTAVVYTIPRTYSLYQSESLSTNSLVVPSFLQEGQDVFVSVGSWMGEFPVTPPSSRNSKGITSGNVTKVTSRILITPPANYVPDQAQAAMNELSTLSQQEAMSLASYWDTVVGATVPGVPPYKDYQDGKQQTWNTDPVIENHGSLPSSLVWAMEFPLSQSDPMFVKRKAIELSILHMLQSSLNADAIGIVPKSPAQVQAQFSGHPPLALPGFQVRNNLYWPVQ</sequence>
<gene>
    <name evidence="3" type="ORF">JZ786_17540</name>
</gene>
<accession>A0A9X7VXH8</accession>
<dbReference type="EMBL" id="CP071182">
    <property type="protein sequence ID" value="QSO46287.1"/>
    <property type="molecule type" value="Genomic_DNA"/>
</dbReference>
<keyword evidence="2" id="KW-0732">Signal</keyword>